<proteinExistence type="predicted"/>
<dbReference type="EC" id="3.2.2.9" evidence="2"/>
<dbReference type="InterPro" id="IPR035994">
    <property type="entry name" value="Nucleoside_phosphorylase_sf"/>
</dbReference>
<evidence type="ECO:0000313" key="7">
    <source>
        <dbReference type="EMBL" id="CAK8053748.1"/>
    </source>
</evidence>
<dbReference type="Proteomes" id="UP001314241">
    <property type="component" value="Unassembled WGS sequence"/>
</dbReference>
<dbReference type="GO" id="GO:0008782">
    <property type="term" value="F:adenosylhomocysteine nucleosidase activity"/>
    <property type="evidence" value="ECO:0007669"/>
    <property type="project" value="UniProtKB-EC"/>
</dbReference>
<comment type="pathway">
    <text evidence="1">Amino-acid biosynthesis; L-methionine biosynthesis via salvage pathway; S-methyl-5-thio-alpha-D-ribose 1-phosphate from S-methyl-5'-thioadenosine (hydrolase route): step 1/2.</text>
</comment>
<evidence type="ECO:0000256" key="3">
    <source>
        <dbReference type="ARBA" id="ARBA00022605"/>
    </source>
</evidence>
<keyword evidence="7" id="KW-0326">Glycosidase</keyword>
<dbReference type="InterPro" id="IPR000845">
    <property type="entry name" value="Nucleoside_phosphorylase_d"/>
</dbReference>
<keyword evidence="3" id="KW-0028">Amino-acid biosynthesis</keyword>
<feature type="domain" description="Nucleoside phosphorylase" evidence="6">
    <location>
        <begin position="2"/>
        <end position="220"/>
    </location>
</feature>
<dbReference type="Gene3D" id="3.40.50.1580">
    <property type="entry name" value="Nucleoside phosphorylase domain"/>
    <property type="match status" value="1"/>
</dbReference>
<dbReference type="SUPFAM" id="SSF53167">
    <property type="entry name" value="Purine and uridine phosphorylases"/>
    <property type="match status" value="1"/>
</dbReference>
<dbReference type="CDD" id="cd09008">
    <property type="entry name" value="MTAN"/>
    <property type="match status" value="1"/>
</dbReference>
<gene>
    <name evidence="7" type="ORF">R54876_GBNLAHCA_00306</name>
</gene>
<dbReference type="EMBL" id="CAWVOH010000001">
    <property type="protein sequence ID" value="CAK8053748.1"/>
    <property type="molecule type" value="Genomic_DNA"/>
</dbReference>
<name>A0ABP0EPB7_9LACO</name>
<dbReference type="NCBIfam" id="NF004079">
    <property type="entry name" value="PRK05584.1"/>
    <property type="match status" value="1"/>
</dbReference>
<evidence type="ECO:0000256" key="5">
    <source>
        <dbReference type="ARBA" id="ARBA00023167"/>
    </source>
</evidence>
<evidence type="ECO:0000256" key="1">
    <source>
        <dbReference type="ARBA" id="ARBA00004945"/>
    </source>
</evidence>
<comment type="caution">
    <text evidence="7">The sequence shown here is derived from an EMBL/GenBank/DDBJ whole genome shotgun (WGS) entry which is preliminary data.</text>
</comment>
<keyword evidence="4 7" id="KW-0378">Hydrolase</keyword>
<protein>
    <recommendedName>
        <fullName evidence="2">adenosylhomocysteine nucleosidase</fullName>
        <ecNumber evidence="2">3.2.2.9</ecNumber>
    </recommendedName>
</protein>
<dbReference type="InterPro" id="IPR010049">
    <property type="entry name" value="MTA_SAH_Nsdase"/>
</dbReference>
<dbReference type="RefSeq" id="WP_349641299.1">
    <property type="nucleotide sequence ID" value="NZ_CAWVOH010000001.1"/>
</dbReference>
<reference evidence="7 8" key="1">
    <citation type="submission" date="2024-01" db="EMBL/GenBank/DDBJ databases">
        <authorList>
            <person name="Botero Cardona J."/>
        </authorList>
    </citation>
    <scope>NUCLEOTIDE SEQUENCE [LARGE SCALE GENOMIC DNA]</scope>
    <source>
        <strain evidence="7 8">LMG 33000</strain>
    </source>
</reference>
<evidence type="ECO:0000259" key="6">
    <source>
        <dbReference type="Pfam" id="PF01048"/>
    </source>
</evidence>
<sequence length="226" mass="24145">MRVGIITPMAEEKGTLAAALTNSQTEKIADIEVITGSYNEHQVFLLESGIGKVAAATATTVLIQKYQPDLVINTGSAGALDAGLAIGDIVIGSQLAYSDVDVQVFGYDYGQLPSQPTYFEADPRLVKIFSDLTKGSAGLIVSGDQFVQQDGKAKIREHFPQALLAEMEGAAVAQVAHRFATPFIVLRGVSDLANGQSDQDFDDFVVEAGRVSAHLLLNFLDHNQSF</sequence>
<evidence type="ECO:0000313" key="8">
    <source>
        <dbReference type="Proteomes" id="UP001314241"/>
    </source>
</evidence>
<dbReference type="NCBIfam" id="TIGR01704">
    <property type="entry name" value="MTA_SAH-Nsdase"/>
    <property type="match status" value="1"/>
</dbReference>
<dbReference type="PANTHER" id="PTHR46832:SF1">
    <property type="entry name" value="5'-METHYLTHIOADENOSINE_S-ADENOSYLHOMOCYSTEINE NUCLEOSIDASE"/>
    <property type="match status" value="1"/>
</dbReference>
<organism evidence="7 8">
    <name type="scientific">Eupransor demetentiae</name>
    <dbReference type="NCBI Taxonomy" id="3109584"/>
    <lineage>
        <taxon>Bacteria</taxon>
        <taxon>Bacillati</taxon>
        <taxon>Bacillota</taxon>
        <taxon>Bacilli</taxon>
        <taxon>Lactobacillales</taxon>
        <taxon>Lactobacillaceae</taxon>
        <taxon>Eupransor</taxon>
    </lineage>
</organism>
<evidence type="ECO:0000256" key="4">
    <source>
        <dbReference type="ARBA" id="ARBA00022801"/>
    </source>
</evidence>
<keyword evidence="5" id="KW-0486">Methionine biosynthesis</keyword>
<accession>A0ABP0EPB7</accession>
<dbReference type="PANTHER" id="PTHR46832">
    <property type="entry name" value="5'-METHYLTHIOADENOSINE/S-ADENOSYLHOMOCYSTEINE NUCLEOSIDASE"/>
    <property type="match status" value="1"/>
</dbReference>
<keyword evidence="8" id="KW-1185">Reference proteome</keyword>
<dbReference type="Pfam" id="PF01048">
    <property type="entry name" value="PNP_UDP_1"/>
    <property type="match status" value="1"/>
</dbReference>
<evidence type="ECO:0000256" key="2">
    <source>
        <dbReference type="ARBA" id="ARBA00011974"/>
    </source>
</evidence>